<dbReference type="NCBIfam" id="TIGR00018">
    <property type="entry name" value="panC"/>
    <property type="match status" value="1"/>
</dbReference>
<comment type="pathway">
    <text evidence="1 8">Cofactor biosynthesis; (R)-pantothenate biosynthesis; (R)-pantothenate from (R)-pantoate and beta-alanine: step 1/1.</text>
</comment>
<evidence type="ECO:0000256" key="1">
    <source>
        <dbReference type="ARBA" id="ARBA00004990"/>
    </source>
</evidence>
<dbReference type="HAMAP" id="MF_00158">
    <property type="entry name" value="PanC"/>
    <property type="match status" value="1"/>
</dbReference>
<dbReference type="InterPro" id="IPR042176">
    <property type="entry name" value="Pantoate_ligase_C"/>
</dbReference>
<keyword evidence="3 8" id="KW-0436">Ligase</keyword>
<evidence type="ECO:0000313" key="10">
    <source>
        <dbReference type="Proteomes" id="UP001317322"/>
    </source>
</evidence>
<keyword evidence="4 8" id="KW-0566">Pantothenate biosynthesis</keyword>
<dbReference type="InterPro" id="IPR004821">
    <property type="entry name" value="Cyt_trans-like"/>
</dbReference>
<feature type="binding site" evidence="8">
    <location>
        <begin position="206"/>
        <end position="209"/>
    </location>
    <ligand>
        <name>ATP</name>
        <dbReference type="ChEBI" id="CHEBI:30616"/>
    </ligand>
</feature>
<feature type="binding site" evidence="8">
    <location>
        <position position="198"/>
    </location>
    <ligand>
        <name>ATP</name>
        <dbReference type="ChEBI" id="CHEBI:30616"/>
    </ligand>
</feature>
<protein>
    <recommendedName>
        <fullName evidence="8">Pantothenate synthetase</fullName>
        <shortName evidence="8">PS</shortName>
        <ecNumber evidence="8">6.3.2.1</ecNumber>
    </recommendedName>
    <alternativeName>
        <fullName evidence="8">Pantoate--beta-alanine ligase</fullName>
    </alternativeName>
    <alternativeName>
        <fullName evidence="8">Pantoate-activating enzyme</fullName>
    </alternativeName>
</protein>
<dbReference type="Gene3D" id="3.30.1300.10">
    <property type="entry name" value="Pantoate-beta-alanine ligase, C-terminal domain"/>
    <property type="match status" value="1"/>
</dbReference>
<organism evidence="9 10">
    <name type="scientific">Cellulomonas wangsupingiae</name>
    <dbReference type="NCBI Taxonomy" id="2968085"/>
    <lineage>
        <taxon>Bacteria</taxon>
        <taxon>Bacillati</taxon>
        <taxon>Actinomycetota</taxon>
        <taxon>Actinomycetes</taxon>
        <taxon>Micrococcales</taxon>
        <taxon>Cellulomonadaceae</taxon>
        <taxon>Cellulomonas</taxon>
    </lineage>
</organism>
<comment type="similarity">
    <text evidence="2 8">Belongs to the pantothenate synthetase family.</text>
</comment>
<evidence type="ECO:0000256" key="2">
    <source>
        <dbReference type="ARBA" id="ARBA00009256"/>
    </source>
</evidence>
<dbReference type="NCBIfam" id="TIGR00125">
    <property type="entry name" value="cyt_tran_rel"/>
    <property type="match status" value="1"/>
</dbReference>
<proteinExistence type="inferred from homology"/>
<dbReference type="InterPro" id="IPR014729">
    <property type="entry name" value="Rossmann-like_a/b/a_fold"/>
</dbReference>
<dbReference type="Pfam" id="PF02569">
    <property type="entry name" value="Pantoate_ligase"/>
    <property type="match status" value="1"/>
</dbReference>
<evidence type="ECO:0000256" key="4">
    <source>
        <dbReference type="ARBA" id="ARBA00022655"/>
    </source>
</evidence>
<reference evidence="9 10" key="1">
    <citation type="submission" date="2022-07" db="EMBL/GenBank/DDBJ databases">
        <title>Novel species in genus cellulomonas.</title>
        <authorList>
            <person name="Ye L."/>
        </authorList>
    </citation>
    <scope>NUCLEOTIDE SEQUENCE [LARGE SCALE GENOMIC DNA]</scope>
    <source>
        <strain evidence="10">zg-Y908</strain>
    </source>
</reference>
<evidence type="ECO:0000256" key="6">
    <source>
        <dbReference type="ARBA" id="ARBA00022840"/>
    </source>
</evidence>
<dbReference type="RefSeq" id="WP_227566461.1">
    <property type="nucleotide sequence ID" value="NZ_CP101989.1"/>
</dbReference>
<dbReference type="EC" id="6.3.2.1" evidence="8"/>
<dbReference type="SUPFAM" id="SSF52374">
    <property type="entry name" value="Nucleotidylyl transferase"/>
    <property type="match status" value="1"/>
</dbReference>
<dbReference type="EMBL" id="CP101989">
    <property type="protein sequence ID" value="UUI65759.1"/>
    <property type="molecule type" value="Genomic_DNA"/>
</dbReference>
<feature type="binding site" evidence="8">
    <location>
        <begin position="169"/>
        <end position="172"/>
    </location>
    <ligand>
        <name>ATP</name>
        <dbReference type="ChEBI" id="CHEBI:30616"/>
    </ligand>
</feature>
<comment type="catalytic activity">
    <reaction evidence="7 8">
        <text>(R)-pantoate + beta-alanine + ATP = (R)-pantothenate + AMP + diphosphate + H(+)</text>
        <dbReference type="Rhea" id="RHEA:10912"/>
        <dbReference type="ChEBI" id="CHEBI:15378"/>
        <dbReference type="ChEBI" id="CHEBI:15980"/>
        <dbReference type="ChEBI" id="CHEBI:29032"/>
        <dbReference type="ChEBI" id="CHEBI:30616"/>
        <dbReference type="ChEBI" id="CHEBI:33019"/>
        <dbReference type="ChEBI" id="CHEBI:57966"/>
        <dbReference type="ChEBI" id="CHEBI:456215"/>
        <dbReference type="EC" id="6.3.2.1"/>
    </reaction>
</comment>
<sequence length="326" mass="34019">MSTTHPALVRDREGLAAALAAQDATTLPRPEADTARRPYRRAVVMTMGALHAGHLALVEHARSLADVVVVTIFVNPLQFGPTEDLARYPRDLEGDLALLSGPGLLRPQDVVFAPSVDVVYPDGDPTVRVSAGRVGEVLEGESRPGHLDGVLTVVLKLLHLTRPDVAVFGQKDAQQVVAVRRMVEDLDVPVDVAVHATVREDDGLARSSRNAYLSAEERERALGLSAALAAGRRAADGGQGPDEVAAAARAVLDERLSDDDAVDYVALVDAATFAPADARTRDALLLLAARVGSTRLIDNAPLTLRTGLAGAGRGSGAAGRATGGAA</sequence>
<feature type="active site" description="Proton donor" evidence="8">
    <location>
        <position position="54"/>
    </location>
</feature>
<keyword evidence="6 8" id="KW-0067">ATP-binding</keyword>
<keyword evidence="5 8" id="KW-0547">Nucleotide-binding</keyword>
<evidence type="ECO:0000313" key="9">
    <source>
        <dbReference type="EMBL" id="UUI65759.1"/>
    </source>
</evidence>
<dbReference type="CDD" id="cd00560">
    <property type="entry name" value="PanC"/>
    <property type="match status" value="1"/>
</dbReference>
<evidence type="ECO:0000256" key="8">
    <source>
        <dbReference type="HAMAP-Rule" id="MF_00158"/>
    </source>
</evidence>
<keyword evidence="10" id="KW-1185">Reference proteome</keyword>
<dbReference type="Proteomes" id="UP001317322">
    <property type="component" value="Chromosome"/>
</dbReference>
<evidence type="ECO:0000256" key="3">
    <source>
        <dbReference type="ARBA" id="ARBA00022598"/>
    </source>
</evidence>
<dbReference type="PANTHER" id="PTHR21299:SF1">
    <property type="entry name" value="PANTOATE--BETA-ALANINE LIGASE"/>
    <property type="match status" value="1"/>
</dbReference>
<dbReference type="InterPro" id="IPR003721">
    <property type="entry name" value="Pantoate_ligase"/>
</dbReference>
<keyword evidence="8" id="KW-0963">Cytoplasm</keyword>
<comment type="miscellaneous">
    <text evidence="8">The reaction proceeds by a bi uni uni bi ping pong mechanism.</text>
</comment>
<dbReference type="Gene3D" id="3.40.50.620">
    <property type="entry name" value="HUPs"/>
    <property type="match status" value="1"/>
</dbReference>
<dbReference type="PANTHER" id="PTHR21299">
    <property type="entry name" value="CYTIDYLATE KINASE/PANTOATE-BETA-ALANINE LIGASE"/>
    <property type="match status" value="1"/>
</dbReference>
<feature type="binding site" evidence="8">
    <location>
        <position position="78"/>
    </location>
    <ligand>
        <name>beta-alanine</name>
        <dbReference type="ChEBI" id="CHEBI:57966"/>
    </ligand>
</feature>
<gene>
    <name evidence="8 9" type="primary">panC</name>
    <name evidence="9" type="ORF">NP075_03225</name>
</gene>
<feature type="binding site" evidence="8">
    <location>
        <begin position="47"/>
        <end position="54"/>
    </location>
    <ligand>
        <name>ATP</name>
        <dbReference type="ChEBI" id="CHEBI:30616"/>
    </ligand>
</feature>
<feature type="binding site" evidence="8">
    <location>
        <position position="175"/>
    </location>
    <ligand>
        <name>(R)-pantoate</name>
        <dbReference type="ChEBI" id="CHEBI:15980"/>
    </ligand>
</feature>
<evidence type="ECO:0000256" key="5">
    <source>
        <dbReference type="ARBA" id="ARBA00022741"/>
    </source>
</evidence>
<comment type="function">
    <text evidence="8">Catalyzes the condensation of pantoate with beta-alanine in an ATP-dependent reaction via a pantoyl-adenylate intermediate.</text>
</comment>
<dbReference type="GO" id="GO:0016874">
    <property type="term" value="F:ligase activity"/>
    <property type="evidence" value="ECO:0007669"/>
    <property type="project" value="UniProtKB-KW"/>
</dbReference>
<name>A0ABY5K657_9CELL</name>
<evidence type="ECO:0000256" key="7">
    <source>
        <dbReference type="ARBA" id="ARBA00048258"/>
    </source>
</evidence>
<comment type="subunit">
    <text evidence="8">Homodimer.</text>
</comment>
<accession>A0ABY5K657</accession>
<comment type="subcellular location">
    <subcellularLocation>
        <location evidence="8">Cytoplasm</location>
    </subcellularLocation>
</comment>
<feature type="binding site" evidence="8">
    <location>
        <position position="78"/>
    </location>
    <ligand>
        <name>(R)-pantoate</name>
        <dbReference type="ChEBI" id="CHEBI:15980"/>
    </ligand>
</feature>